<dbReference type="RefSeq" id="WP_170233498.1">
    <property type="nucleotide sequence ID" value="NZ_BAAAIL010000003.1"/>
</dbReference>
<dbReference type="AlphaFoldDB" id="A0A543KKI1"/>
<feature type="compositionally biased region" description="Basic and acidic residues" evidence="1">
    <location>
        <begin position="8"/>
        <end position="17"/>
    </location>
</feature>
<comment type="caution">
    <text evidence="3">The sequence shown here is derived from an EMBL/GenBank/DDBJ whole genome shotgun (WGS) entry which is preliminary data.</text>
</comment>
<feature type="transmembrane region" description="Helical" evidence="2">
    <location>
        <begin position="27"/>
        <end position="51"/>
    </location>
</feature>
<evidence type="ECO:0000256" key="2">
    <source>
        <dbReference type="SAM" id="Phobius"/>
    </source>
</evidence>
<keyword evidence="2" id="KW-0812">Transmembrane</keyword>
<keyword evidence="4" id="KW-1185">Reference proteome</keyword>
<sequence>MSTVMEHPNGDLSERGGRGRGRRRGPLVAGVVGAAVLVGGGAYAAVAILGAGGGDQPDSVLPASAAVYARVDVNPSVGQKVAAVRFFQGLDPETKARLDAGEWREWAWEQLANGEEVPGDVDFEADIEPWLGDRLGVALVPRGAEQEPIVAVALQVKDGQLALDTLDRLTAEDEMTEGETELAYYLDDDYVVFTTADALEDLRAAAQQGTLDDHEAYADDMDALGDAGIASVWADASRLGDLAPALADPELDSTGMLDELSTEADLMNGRMAAAVRLSADAIEVTGVNRGMEGLALPAGGSGVDPLVEQLPADTAAAISMENGAAWVQAAWDYYAATYPEDVADVTASAAEEGFTLPDDLKTVLGDSMTLAVGPGVVEAFSTVSETSTGMPELPIGYRAATDAAAVVTLLTDAGMPPSMLAQRTDDGVLTLGLDQAYVDGLAAPEGTLGQDATFRATVDEGADAVFYVNVNAFEQYYLPMIDDEQVRSSLETLAAVGMTSTVESADEGRFTMRFVADEAQE</sequence>
<evidence type="ECO:0000256" key="1">
    <source>
        <dbReference type="SAM" id="MobiDB-lite"/>
    </source>
</evidence>
<dbReference type="InterPro" id="IPR021787">
    <property type="entry name" value="DUF3352"/>
</dbReference>
<feature type="region of interest" description="Disordered" evidence="1">
    <location>
        <begin position="1"/>
        <end position="24"/>
    </location>
</feature>
<evidence type="ECO:0000313" key="4">
    <source>
        <dbReference type="Proteomes" id="UP000315133"/>
    </source>
</evidence>
<reference evidence="3 4" key="1">
    <citation type="submission" date="2019-06" db="EMBL/GenBank/DDBJ databases">
        <title>Sequencing the genomes of 1000 actinobacteria strains.</title>
        <authorList>
            <person name="Klenk H.-P."/>
        </authorList>
    </citation>
    <scope>NUCLEOTIDE SEQUENCE [LARGE SCALE GENOMIC DNA]</scope>
    <source>
        <strain evidence="3 4">DSM 12362</strain>
    </source>
</reference>
<protein>
    <submittedName>
        <fullName evidence="3">Uncharacterized protein DUF3352</fullName>
    </submittedName>
</protein>
<accession>A0A543KKI1</accession>
<name>A0A543KKI1_9MICO</name>
<keyword evidence="2" id="KW-0472">Membrane</keyword>
<proteinExistence type="predicted"/>
<organism evidence="3 4">
    <name type="scientific">Ornithinimicrobium humiphilum</name>
    <dbReference type="NCBI Taxonomy" id="125288"/>
    <lineage>
        <taxon>Bacteria</taxon>
        <taxon>Bacillati</taxon>
        <taxon>Actinomycetota</taxon>
        <taxon>Actinomycetes</taxon>
        <taxon>Micrococcales</taxon>
        <taxon>Ornithinimicrobiaceae</taxon>
        <taxon>Ornithinimicrobium</taxon>
    </lineage>
</organism>
<evidence type="ECO:0000313" key="3">
    <source>
        <dbReference type="EMBL" id="TQM95554.1"/>
    </source>
</evidence>
<dbReference type="Proteomes" id="UP000315133">
    <property type="component" value="Unassembled WGS sequence"/>
</dbReference>
<gene>
    <name evidence="3" type="ORF">FB476_0399</name>
</gene>
<dbReference type="EMBL" id="VFPU01000001">
    <property type="protein sequence ID" value="TQM95554.1"/>
    <property type="molecule type" value="Genomic_DNA"/>
</dbReference>
<keyword evidence="2" id="KW-1133">Transmembrane helix</keyword>
<dbReference type="Pfam" id="PF11832">
    <property type="entry name" value="DUF3352"/>
    <property type="match status" value="1"/>
</dbReference>